<keyword evidence="1" id="KW-1133">Transmembrane helix</keyword>
<evidence type="ECO:0000313" key="3">
    <source>
        <dbReference type="Proteomes" id="UP000000343"/>
    </source>
</evidence>
<evidence type="ECO:0000313" key="2">
    <source>
        <dbReference type="EMBL" id="ADW67301.1"/>
    </source>
</evidence>
<feature type="transmembrane region" description="Helical" evidence="1">
    <location>
        <begin position="36"/>
        <end position="61"/>
    </location>
</feature>
<dbReference type="PaxDb" id="1198114-AciX9_0227"/>
<dbReference type="KEGG" id="acm:AciX9_0227"/>
<keyword evidence="3" id="KW-1185">Reference proteome</keyword>
<dbReference type="HOGENOM" id="CLU_1523074_0_0_0"/>
<dbReference type="EMBL" id="CP002480">
    <property type="protein sequence ID" value="ADW67301.1"/>
    <property type="molecule type" value="Genomic_DNA"/>
</dbReference>
<keyword evidence="1" id="KW-0812">Transmembrane</keyword>
<name>E8WVC6_GRATM</name>
<dbReference type="STRING" id="1198114.AciX9_0227"/>
<gene>
    <name evidence="2" type="ordered locus">AciX9_0227</name>
</gene>
<sequence>MDLSELLPVVAALIVAMLGMIAFRSSSRIASKAVRLAMRILAGSLAAIPLLIATALIFFALNYTRHLPQQISPDGRLIAITTYTVNNGTGVDQAEISIRHPWNPYAHRVYAGPAEYKPNAKTPDPEAQWLDSTHLRVRFNTYASTANSPGLTPQGCATQAEGVTVVCEETRVHAAQ</sequence>
<organism evidence="3">
    <name type="scientific">Granulicella tundricola (strain ATCC BAA-1859 / DSM 23138 / MP5ACTX9)</name>
    <dbReference type="NCBI Taxonomy" id="1198114"/>
    <lineage>
        <taxon>Bacteria</taxon>
        <taxon>Pseudomonadati</taxon>
        <taxon>Acidobacteriota</taxon>
        <taxon>Terriglobia</taxon>
        <taxon>Terriglobales</taxon>
        <taxon>Acidobacteriaceae</taxon>
        <taxon>Granulicella</taxon>
    </lineage>
</organism>
<feature type="transmembrane region" description="Helical" evidence="1">
    <location>
        <begin position="6"/>
        <end position="24"/>
    </location>
</feature>
<dbReference type="RefSeq" id="WP_013578629.1">
    <property type="nucleotide sequence ID" value="NC_015064.1"/>
</dbReference>
<accession>E8WVC6</accession>
<keyword evidence="1" id="KW-0472">Membrane</keyword>
<reference evidence="3" key="1">
    <citation type="submission" date="2011-01" db="EMBL/GenBank/DDBJ databases">
        <title>Complete sequence of chromosome of Acidobacterium sp. MP5ACTX9.</title>
        <authorList>
            <consortium name="US DOE Joint Genome Institute"/>
            <person name="Lucas S."/>
            <person name="Copeland A."/>
            <person name="Lapidus A."/>
            <person name="Cheng J.-F."/>
            <person name="Goodwin L."/>
            <person name="Pitluck S."/>
            <person name="Teshima H."/>
            <person name="Detter J.C."/>
            <person name="Han C."/>
            <person name="Tapia R."/>
            <person name="Land M."/>
            <person name="Hauser L."/>
            <person name="Kyrpides N."/>
            <person name="Ivanova N."/>
            <person name="Ovchinnikova G."/>
            <person name="Pagani I."/>
            <person name="Rawat S.R."/>
            <person name="Mannisto M."/>
            <person name="Haggblom M.M."/>
            <person name="Woyke T."/>
        </authorList>
    </citation>
    <scope>NUCLEOTIDE SEQUENCE [LARGE SCALE GENOMIC DNA]</scope>
    <source>
        <strain evidence="3">MP5ACTX9</strain>
    </source>
</reference>
<dbReference type="Proteomes" id="UP000000343">
    <property type="component" value="Chromosome"/>
</dbReference>
<dbReference type="AlphaFoldDB" id="E8WVC6"/>
<evidence type="ECO:0000256" key="1">
    <source>
        <dbReference type="SAM" id="Phobius"/>
    </source>
</evidence>
<proteinExistence type="predicted"/>
<protein>
    <submittedName>
        <fullName evidence="2">Uncharacterized protein</fullName>
    </submittedName>
</protein>